<dbReference type="InterPro" id="IPR000073">
    <property type="entry name" value="AB_hydrolase_1"/>
</dbReference>
<protein>
    <submittedName>
        <fullName evidence="2">Alpha/beta hydrolase</fullName>
    </submittedName>
</protein>
<dbReference type="SUPFAM" id="SSF53474">
    <property type="entry name" value="alpha/beta-Hydrolases"/>
    <property type="match status" value="1"/>
</dbReference>
<dbReference type="OrthoDB" id="9767934at2"/>
<dbReference type="InterPro" id="IPR029058">
    <property type="entry name" value="AB_hydrolase_fold"/>
</dbReference>
<keyword evidence="2" id="KW-0378">Hydrolase</keyword>
<evidence type="ECO:0000313" key="3">
    <source>
        <dbReference type="Proteomes" id="UP000282971"/>
    </source>
</evidence>
<evidence type="ECO:0000259" key="1">
    <source>
        <dbReference type="Pfam" id="PF12697"/>
    </source>
</evidence>
<dbReference type="Proteomes" id="UP000282971">
    <property type="component" value="Unassembled WGS sequence"/>
</dbReference>
<dbReference type="GO" id="GO:0016787">
    <property type="term" value="F:hydrolase activity"/>
    <property type="evidence" value="ECO:0007669"/>
    <property type="project" value="UniProtKB-KW"/>
</dbReference>
<name>A0A437M7K7_9SPHN</name>
<dbReference type="Gene3D" id="3.40.50.1820">
    <property type="entry name" value="alpha/beta hydrolase"/>
    <property type="match status" value="1"/>
</dbReference>
<dbReference type="AlphaFoldDB" id="A0A437M7K7"/>
<dbReference type="InterPro" id="IPR051321">
    <property type="entry name" value="PHA/PHB_synthase"/>
</dbReference>
<dbReference type="EMBL" id="SACN01000001">
    <property type="protein sequence ID" value="RVT93662.1"/>
    <property type="molecule type" value="Genomic_DNA"/>
</dbReference>
<accession>A0A437M7K7</accession>
<comment type="caution">
    <text evidence="2">The sequence shown here is derived from an EMBL/GenBank/DDBJ whole genome shotgun (WGS) entry which is preliminary data.</text>
</comment>
<proteinExistence type="predicted"/>
<keyword evidence="3" id="KW-1185">Reference proteome</keyword>
<dbReference type="PANTHER" id="PTHR36837:SF2">
    <property type="entry name" value="POLY(3-HYDROXYALKANOATE) POLYMERASE SUBUNIT PHAC"/>
    <property type="match status" value="1"/>
</dbReference>
<dbReference type="PANTHER" id="PTHR36837">
    <property type="entry name" value="POLY(3-HYDROXYALKANOATE) POLYMERASE SUBUNIT PHAC"/>
    <property type="match status" value="1"/>
</dbReference>
<feature type="domain" description="AB hydrolase-1" evidence="1">
    <location>
        <begin position="101"/>
        <end position="317"/>
    </location>
</feature>
<gene>
    <name evidence="2" type="ORF">EOD43_07285</name>
</gene>
<reference evidence="2 3" key="1">
    <citation type="submission" date="2019-01" db="EMBL/GenBank/DDBJ databases">
        <authorList>
            <person name="Chen W.-M."/>
        </authorList>
    </citation>
    <scope>NUCLEOTIDE SEQUENCE [LARGE SCALE GENOMIC DNA]</scope>
    <source>
        <strain evidence="2 3">CCP-7</strain>
    </source>
</reference>
<organism evidence="2 3">
    <name type="scientific">Sphingomonas crocodyli</name>
    <dbReference type="NCBI Taxonomy" id="1979270"/>
    <lineage>
        <taxon>Bacteria</taxon>
        <taxon>Pseudomonadati</taxon>
        <taxon>Pseudomonadota</taxon>
        <taxon>Alphaproteobacteria</taxon>
        <taxon>Sphingomonadales</taxon>
        <taxon>Sphingomonadaceae</taxon>
        <taxon>Sphingomonas</taxon>
    </lineage>
</organism>
<dbReference type="Pfam" id="PF12697">
    <property type="entry name" value="Abhydrolase_6"/>
    <property type="match status" value="1"/>
</dbReference>
<evidence type="ECO:0000313" key="2">
    <source>
        <dbReference type="EMBL" id="RVT93662.1"/>
    </source>
</evidence>
<sequence length="355" mass="38281">MMIEAIAPNLAAPQHRPRPLPLFLHMLRSETEGQPERLRHALEGLKTYQQAERPERGQSGAIVASAGRATLRDFGGAGRPVIFVPSLINGSEILDLAPHNSLMQWLAREGLRPLLLDWGTPEPDERDLTIGGHVETLLLPLIDAIGTDAAIAGYCLGGTMALAAAALRPVAGVALIAAPWDFAGFPTESRASLGELWEKAKPTAEAMGLMPLEVLQQAFWSLDPARTVEKFVRFGRLDPDKALEGDFIAVEDWANAGAPLTAAAARELMEGLMAANASGEGRWEVGGRIIRPETLDMPILNIASTTDRITPAATAWRGGQRVELSDGHVGMIVGRRGKTSLWPLIGDWLSQVRKN</sequence>